<dbReference type="InParanoid" id="A0A482WUM8"/>
<feature type="compositionally biased region" description="Polar residues" evidence="1">
    <location>
        <begin position="81"/>
        <end position="91"/>
    </location>
</feature>
<sequence>MDQISETSCHGDSIGAPVAQWSGAERRQSVVARMCMQWDRVPLDWDLDVNLELELRSRRSRLQRHLSEGPHGFCSAATHPPRSTTLTLHNR</sequence>
<evidence type="ECO:0000313" key="3">
    <source>
        <dbReference type="Proteomes" id="UP000291343"/>
    </source>
</evidence>
<reference evidence="2 3" key="1">
    <citation type="journal article" date="2017" name="Gigascience">
        <title>Genome sequence of the small brown planthopper, Laodelphax striatellus.</title>
        <authorList>
            <person name="Zhu J."/>
            <person name="Jiang F."/>
            <person name="Wang X."/>
            <person name="Yang P."/>
            <person name="Bao Y."/>
            <person name="Zhao W."/>
            <person name="Wang W."/>
            <person name="Lu H."/>
            <person name="Wang Q."/>
            <person name="Cui N."/>
            <person name="Li J."/>
            <person name="Chen X."/>
            <person name="Luo L."/>
            <person name="Yu J."/>
            <person name="Kang L."/>
            <person name="Cui F."/>
        </authorList>
    </citation>
    <scope>NUCLEOTIDE SEQUENCE [LARGE SCALE GENOMIC DNA]</scope>
    <source>
        <strain evidence="2">Lst14</strain>
    </source>
</reference>
<dbReference type="EMBL" id="QKKF02025464">
    <property type="protein sequence ID" value="RZF37006.1"/>
    <property type="molecule type" value="Genomic_DNA"/>
</dbReference>
<keyword evidence="3" id="KW-1185">Reference proteome</keyword>
<evidence type="ECO:0000313" key="2">
    <source>
        <dbReference type="EMBL" id="RZF37006.1"/>
    </source>
</evidence>
<comment type="caution">
    <text evidence="2">The sequence shown here is derived from an EMBL/GenBank/DDBJ whole genome shotgun (WGS) entry which is preliminary data.</text>
</comment>
<proteinExistence type="predicted"/>
<dbReference type="AlphaFoldDB" id="A0A482WUM8"/>
<organism evidence="2 3">
    <name type="scientific">Laodelphax striatellus</name>
    <name type="common">Small brown planthopper</name>
    <name type="synonym">Delphax striatella</name>
    <dbReference type="NCBI Taxonomy" id="195883"/>
    <lineage>
        <taxon>Eukaryota</taxon>
        <taxon>Metazoa</taxon>
        <taxon>Ecdysozoa</taxon>
        <taxon>Arthropoda</taxon>
        <taxon>Hexapoda</taxon>
        <taxon>Insecta</taxon>
        <taxon>Pterygota</taxon>
        <taxon>Neoptera</taxon>
        <taxon>Paraneoptera</taxon>
        <taxon>Hemiptera</taxon>
        <taxon>Auchenorrhyncha</taxon>
        <taxon>Fulgoroidea</taxon>
        <taxon>Delphacidae</taxon>
        <taxon>Criomorphinae</taxon>
        <taxon>Laodelphax</taxon>
    </lineage>
</organism>
<gene>
    <name evidence="2" type="ORF">LSTR_LSTR004694</name>
</gene>
<feature type="region of interest" description="Disordered" evidence="1">
    <location>
        <begin position="68"/>
        <end position="91"/>
    </location>
</feature>
<dbReference type="Proteomes" id="UP000291343">
    <property type="component" value="Unassembled WGS sequence"/>
</dbReference>
<accession>A0A482WUM8</accession>
<protein>
    <submittedName>
        <fullName evidence="2">Uncharacterized protein</fullName>
    </submittedName>
</protein>
<evidence type="ECO:0000256" key="1">
    <source>
        <dbReference type="SAM" id="MobiDB-lite"/>
    </source>
</evidence>
<name>A0A482WUM8_LAOST</name>